<keyword evidence="3 5" id="KW-0732">Signal</keyword>
<dbReference type="SUPFAM" id="SSF53850">
    <property type="entry name" value="Periplasmic binding protein-like II"/>
    <property type="match status" value="1"/>
</dbReference>
<evidence type="ECO:0000256" key="4">
    <source>
        <dbReference type="SAM" id="MobiDB-lite"/>
    </source>
</evidence>
<feature type="compositionally biased region" description="Low complexity" evidence="4">
    <location>
        <begin position="27"/>
        <end position="58"/>
    </location>
</feature>
<comment type="similarity">
    <text evidence="1">Belongs to the bacterial solute-binding protein 1 family.</text>
</comment>
<dbReference type="InterPro" id="IPR050490">
    <property type="entry name" value="Bact_solute-bd_prot1"/>
</dbReference>
<dbReference type="CDD" id="cd13585">
    <property type="entry name" value="PBP2_TMBP_like"/>
    <property type="match status" value="1"/>
</dbReference>
<sequence>MKKGLIGKKTMAVVLAVLMAGGAMAGCSSGSKEATAAGTETTTTSEQTTAAGTQTTSAKEGQAPSGEIKPCTIKFRYWADNTDYSQLMQDIIKKFNEENGKGITVLGEESPWDGGAYSENLFNAKMGGGDIDCATWKLTSTPLFVNNDLLADLTPMIDVWDKKAEIDDNIYEIMKKAGDMERIYVMPWNIQVLYVYYRPSIFKQAGIEVPKTYEEFLQAIEKCTMDTNGDGKTDVYGFGMRGAKGGQEPWGSFVYGRGGSFEDLTTPEAVQGMQDFIDIYNKGYVPPTATSDGFSEIIANFQSGLTAMTIHHTGSSKDMEKLLGDDVSAFAFPAGKGQWTSMGDTETVIFESCENKEAAFEWVSYLAAGEGQKMWCEGTGNVPVSKSVQETDFFQNNRFMKASIDGQKFAGIIPILDTTTEWISTLWPNTVSQALTGGISAEECMKTLQAGLYQ</sequence>
<dbReference type="OrthoDB" id="41208at2"/>
<feature type="signal peptide" evidence="5">
    <location>
        <begin position="1"/>
        <end position="25"/>
    </location>
</feature>
<organism evidence="6 7">
    <name type="scientific">[Clostridium] celerecrescens 18A</name>
    <dbReference type="NCBI Taxonomy" id="1286362"/>
    <lineage>
        <taxon>Bacteria</taxon>
        <taxon>Bacillati</taxon>
        <taxon>Bacillota</taxon>
        <taxon>Clostridia</taxon>
        <taxon>Lachnospirales</taxon>
        <taxon>Lachnospiraceae</taxon>
        <taxon>Lacrimispora</taxon>
    </lineage>
</organism>
<keyword evidence="6" id="KW-0762">Sugar transport</keyword>
<evidence type="ECO:0000256" key="1">
    <source>
        <dbReference type="ARBA" id="ARBA00008520"/>
    </source>
</evidence>
<dbReference type="Proteomes" id="UP000231092">
    <property type="component" value="Unassembled WGS sequence"/>
</dbReference>
<feature type="region of interest" description="Disordered" evidence="4">
    <location>
        <begin position="27"/>
        <end position="65"/>
    </location>
</feature>
<protein>
    <submittedName>
        <fullName evidence="6">Multiple sugar transport system substrate-binding protein</fullName>
    </submittedName>
</protein>
<proteinExistence type="inferred from homology"/>
<evidence type="ECO:0000256" key="5">
    <source>
        <dbReference type="SAM" id="SignalP"/>
    </source>
</evidence>
<reference evidence="6 7" key="1">
    <citation type="submission" date="2017-11" db="EMBL/GenBank/DDBJ databases">
        <title>Understudied soil microbes with underappreciated capabilities: Untangling the Clostridium saccharolyticum group.</title>
        <authorList>
            <person name="Leschine S."/>
        </authorList>
    </citation>
    <scope>NUCLEOTIDE SEQUENCE [LARGE SCALE GENOMIC DNA]</scope>
    <source>
        <strain evidence="6 7">18A</strain>
    </source>
</reference>
<keyword evidence="2" id="KW-0813">Transport</keyword>
<dbReference type="AlphaFoldDB" id="A0A2M8ZA15"/>
<dbReference type="PROSITE" id="PS51257">
    <property type="entry name" value="PROKAR_LIPOPROTEIN"/>
    <property type="match status" value="1"/>
</dbReference>
<dbReference type="InterPro" id="IPR006059">
    <property type="entry name" value="SBP"/>
</dbReference>
<dbReference type="PANTHER" id="PTHR43649">
    <property type="entry name" value="ARABINOSE-BINDING PROTEIN-RELATED"/>
    <property type="match status" value="1"/>
</dbReference>
<accession>A0A2M8ZA15</accession>
<feature type="chain" id="PRO_5039189846" evidence="5">
    <location>
        <begin position="26"/>
        <end position="454"/>
    </location>
</feature>
<gene>
    <name evidence="6" type="ORF">H171_3875</name>
</gene>
<dbReference type="Pfam" id="PF13416">
    <property type="entry name" value="SBP_bac_8"/>
    <property type="match status" value="1"/>
</dbReference>
<evidence type="ECO:0000256" key="2">
    <source>
        <dbReference type="ARBA" id="ARBA00022448"/>
    </source>
</evidence>
<comment type="caution">
    <text evidence="6">The sequence shown here is derived from an EMBL/GenBank/DDBJ whole genome shotgun (WGS) entry which is preliminary data.</text>
</comment>
<name>A0A2M8ZA15_9FIRM</name>
<dbReference type="Gene3D" id="3.40.190.10">
    <property type="entry name" value="Periplasmic binding protein-like II"/>
    <property type="match status" value="1"/>
</dbReference>
<evidence type="ECO:0000313" key="7">
    <source>
        <dbReference type="Proteomes" id="UP000231092"/>
    </source>
</evidence>
<dbReference type="PANTHER" id="PTHR43649:SF34">
    <property type="entry name" value="ABC TRANSPORTER PERIPLASMIC-BINDING PROTEIN YCJN-RELATED"/>
    <property type="match status" value="1"/>
</dbReference>
<dbReference type="EMBL" id="PGET01000001">
    <property type="protein sequence ID" value="PJJ30286.1"/>
    <property type="molecule type" value="Genomic_DNA"/>
</dbReference>
<evidence type="ECO:0000313" key="6">
    <source>
        <dbReference type="EMBL" id="PJJ30286.1"/>
    </source>
</evidence>
<evidence type="ECO:0000256" key="3">
    <source>
        <dbReference type="ARBA" id="ARBA00022729"/>
    </source>
</evidence>
<dbReference type="RefSeq" id="WP_100306560.1">
    <property type="nucleotide sequence ID" value="NZ_PGET01000001.1"/>
</dbReference>